<accession>A0A432WA80</accession>
<evidence type="ECO:0000313" key="1">
    <source>
        <dbReference type="EMBL" id="RUO26951.1"/>
    </source>
</evidence>
<organism evidence="1 2">
    <name type="scientific">Aliidiomarina minuta</name>
    <dbReference type="NCBI Taxonomy" id="880057"/>
    <lineage>
        <taxon>Bacteria</taxon>
        <taxon>Pseudomonadati</taxon>
        <taxon>Pseudomonadota</taxon>
        <taxon>Gammaproteobacteria</taxon>
        <taxon>Alteromonadales</taxon>
        <taxon>Idiomarinaceae</taxon>
        <taxon>Aliidiomarina</taxon>
    </lineage>
</organism>
<dbReference type="EMBL" id="PIPL01000001">
    <property type="protein sequence ID" value="RUO26951.1"/>
    <property type="molecule type" value="Genomic_DNA"/>
</dbReference>
<proteinExistence type="predicted"/>
<name>A0A432WA80_9GAMM</name>
<dbReference type="Proteomes" id="UP000288293">
    <property type="component" value="Unassembled WGS sequence"/>
</dbReference>
<dbReference type="AlphaFoldDB" id="A0A432WA80"/>
<dbReference type="Pfam" id="PF06097">
    <property type="entry name" value="DUF945"/>
    <property type="match status" value="1"/>
</dbReference>
<reference evidence="1 2" key="1">
    <citation type="journal article" date="2011" name="Front. Microbiol.">
        <title>Genomic signatures of strain selection and enhancement in Bacillus atrophaeus var. globigii, a historical biowarfare simulant.</title>
        <authorList>
            <person name="Gibbons H.S."/>
            <person name="Broomall S.M."/>
            <person name="McNew L.A."/>
            <person name="Daligault H."/>
            <person name="Chapman C."/>
            <person name="Bruce D."/>
            <person name="Karavis M."/>
            <person name="Krepps M."/>
            <person name="McGregor P.A."/>
            <person name="Hong C."/>
            <person name="Park K.H."/>
            <person name="Akmal A."/>
            <person name="Feldman A."/>
            <person name="Lin J.S."/>
            <person name="Chang W.E."/>
            <person name="Higgs B.W."/>
            <person name="Demirev P."/>
            <person name="Lindquist J."/>
            <person name="Liem A."/>
            <person name="Fochler E."/>
            <person name="Read T.D."/>
            <person name="Tapia R."/>
            <person name="Johnson S."/>
            <person name="Bishop-Lilly K.A."/>
            <person name="Detter C."/>
            <person name="Han C."/>
            <person name="Sozhamannan S."/>
            <person name="Rosenzweig C.N."/>
            <person name="Skowronski E.W."/>
        </authorList>
    </citation>
    <scope>NUCLEOTIDE SEQUENCE [LARGE SCALE GENOMIC DNA]</scope>
    <source>
        <strain evidence="1 2">MLST1</strain>
    </source>
</reference>
<dbReference type="RefSeq" id="WP_126803764.1">
    <property type="nucleotide sequence ID" value="NZ_PIPL01000001.1"/>
</dbReference>
<sequence>MKSVFRWLLPLAVVVILVYLFLVWLTGSQTRQVAAEQVAAFQESNPQFNADLSWQREGFWSSEATLRMTLDVPEADLDESFVIQQPMHIRHSVLRSFVTGELEVSMADEDLIAMVFGDQVVRVEGTLGLGGVSFDYQVPAVDYQIDDVRITAEASQIQVVFTQDEQHSRLHLPSLNFQPLYAVDSDTNQEGLFVSEVVAISQTRLENGEPSEGSSEFRLLNMRMITPGGHLQELDNLAVDVHFQRELDVLNAQQKTEIGKFSYGDVEFTGELEMNVTNLPYDAFTRFSRSPQSEEDIQHLVAAVQHSDALLRLENLSIDSEGLGNVRGQGEFYLHDNMAFDQNYEGSLLDFINGHIEFSELPMMVQLSLAEMVSGDLPWRLEWQHGELLINGEPLNLMAQ</sequence>
<dbReference type="OrthoDB" id="6397435at2"/>
<evidence type="ECO:0000313" key="2">
    <source>
        <dbReference type="Proteomes" id="UP000288293"/>
    </source>
</evidence>
<keyword evidence="2" id="KW-1185">Reference proteome</keyword>
<evidence type="ECO:0008006" key="3">
    <source>
        <dbReference type="Google" id="ProtNLM"/>
    </source>
</evidence>
<comment type="caution">
    <text evidence="1">The sequence shown here is derived from an EMBL/GenBank/DDBJ whole genome shotgun (WGS) entry which is preliminary data.</text>
</comment>
<dbReference type="InterPro" id="IPR010352">
    <property type="entry name" value="DUF945"/>
</dbReference>
<gene>
    <name evidence="1" type="ORF">CWE09_09735</name>
</gene>
<protein>
    <recommendedName>
        <fullName evidence="3">DUF945 domain-containing protein</fullName>
    </recommendedName>
</protein>